<organism evidence="1 2">
    <name type="scientific">Streptacidiphilus pinicola</name>
    <dbReference type="NCBI Taxonomy" id="2219663"/>
    <lineage>
        <taxon>Bacteria</taxon>
        <taxon>Bacillati</taxon>
        <taxon>Actinomycetota</taxon>
        <taxon>Actinomycetes</taxon>
        <taxon>Kitasatosporales</taxon>
        <taxon>Streptomycetaceae</taxon>
        <taxon>Streptacidiphilus</taxon>
    </lineage>
</organism>
<protein>
    <submittedName>
        <fullName evidence="1">Uncharacterized protein</fullName>
    </submittedName>
</protein>
<accession>A0A2X0IPH7</accession>
<dbReference type="OrthoDB" id="3855161at2"/>
<dbReference type="Proteomes" id="UP000248889">
    <property type="component" value="Unassembled WGS sequence"/>
</dbReference>
<dbReference type="AlphaFoldDB" id="A0A2X0IPH7"/>
<sequence length="66" mass="7027">MLNAHVLTPLSPAELANSRIRALVSGARGRALTPSERERYALLLDAYLSARSAESRAHAQEIAAAA</sequence>
<gene>
    <name evidence="1" type="ORF">DN069_02880</name>
</gene>
<dbReference type="RefSeq" id="WP_111499190.1">
    <property type="nucleotide sequence ID" value="NZ_QKYN01000011.1"/>
</dbReference>
<name>A0A2X0IPH7_9ACTN</name>
<reference evidence="1 2" key="1">
    <citation type="submission" date="2018-06" db="EMBL/GenBank/DDBJ databases">
        <title>Streptacidiphilus pinicola sp. nov., isolated from pine grove soil.</title>
        <authorList>
            <person name="Roh S.G."/>
            <person name="Park S."/>
            <person name="Kim M.-K."/>
            <person name="Yun B.-R."/>
            <person name="Park J."/>
            <person name="Kim M.J."/>
            <person name="Kim Y.S."/>
            <person name="Kim S.B."/>
        </authorList>
    </citation>
    <scope>NUCLEOTIDE SEQUENCE [LARGE SCALE GENOMIC DNA]</scope>
    <source>
        <strain evidence="1 2">MMS16-CNU450</strain>
    </source>
</reference>
<dbReference type="EMBL" id="QKYN01000011">
    <property type="protein sequence ID" value="RAG87142.1"/>
    <property type="molecule type" value="Genomic_DNA"/>
</dbReference>
<evidence type="ECO:0000313" key="1">
    <source>
        <dbReference type="EMBL" id="RAG87142.1"/>
    </source>
</evidence>
<keyword evidence="2" id="KW-1185">Reference proteome</keyword>
<evidence type="ECO:0000313" key="2">
    <source>
        <dbReference type="Proteomes" id="UP000248889"/>
    </source>
</evidence>
<proteinExistence type="predicted"/>
<comment type="caution">
    <text evidence="1">The sequence shown here is derived from an EMBL/GenBank/DDBJ whole genome shotgun (WGS) entry which is preliminary data.</text>
</comment>